<reference evidence="3 4" key="1">
    <citation type="submission" date="2016-07" db="EMBL/GenBank/DDBJ databases">
        <title>Pervasive Adenine N6-methylation of Active Genes in Fungi.</title>
        <authorList>
            <consortium name="DOE Joint Genome Institute"/>
            <person name="Mondo S.J."/>
            <person name="Dannebaum R.O."/>
            <person name="Kuo R.C."/>
            <person name="Labutti K."/>
            <person name="Haridas S."/>
            <person name="Kuo A."/>
            <person name="Salamov A."/>
            <person name="Ahrendt S.R."/>
            <person name="Lipzen A."/>
            <person name="Sullivan W."/>
            <person name="Andreopoulos W.B."/>
            <person name="Clum A."/>
            <person name="Lindquist E."/>
            <person name="Daum C."/>
            <person name="Ramamoorthy G.K."/>
            <person name="Gryganskyi A."/>
            <person name="Culley D."/>
            <person name="Magnuson J.K."/>
            <person name="James T.Y."/>
            <person name="O'Malley M.A."/>
            <person name="Stajich J.E."/>
            <person name="Spatafora J.W."/>
            <person name="Visel A."/>
            <person name="Grigoriev I.V."/>
        </authorList>
    </citation>
    <scope>NUCLEOTIDE SEQUENCE [LARGE SCALE GENOMIC DNA]</scope>
    <source>
        <strain evidence="3 4">NRRL 3301</strain>
    </source>
</reference>
<dbReference type="Proteomes" id="UP000242146">
    <property type="component" value="Unassembled WGS sequence"/>
</dbReference>
<feature type="region of interest" description="Disordered" evidence="1">
    <location>
        <begin position="1"/>
        <end position="55"/>
    </location>
</feature>
<feature type="compositionally biased region" description="Pro residues" evidence="1">
    <location>
        <begin position="14"/>
        <end position="24"/>
    </location>
</feature>
<keyword evidence="4" id="KW-1185">Reference proteome</keyword>
<keyword evidence="2" id="KW-1133">Transmembrane helix</keyword>
<feature type="transmembrane region" description="Helical" evidence="2">
    <location>
        <begin position="75"/>
        <end position="96"/>
    </location>
</feature>
<feature type="compositionally biased region" description="Low complexity" evidence="1">
    <location>
        <begin position="25"/>
        <end position="55"/>
    </location>
</feature>
<dbReference type="AlphaFoldDB" id="A0A1X2GWE3"/>
<sequence>MSKQNGLSQDQQQYPPPPGPPPPSYQQDAQYPQGQTYYQPPSQPAGNQAAPPQQPQAVARIAQFYNPPQNPRLGLMRKVSSCCCCLILLALIIGLATGMTRRTQNRGNYYYCKTNSECTSRFGSGVYCYNGVCSR</sequence>
<evidence type="ECO:0000256" key="1">
    <source>
        <dbReference type="SAM" id="MobiDB-lite"/>
    </source>
</evidence>
<keyword evidence="2" id="KW-0812">Transmembrane</keyword>
<dbReference type="EMBL" id="MCGT01000002">
    <property type="protein sequence ID" value="ORX62355.1"/>
    <property type="molecule type" value="Genomic_DNA"/>
</dbReference>
<gene>
    <name evidence="3" type="ORF">DM01DRAFT_1392499</name>
</gene>
<comment type="caution">
    <text evidence="3">The sequence shown here is derived from an EMBL/GenBank/DDBJ whole genome shotgun (WGS) entry which is preliminary data.</text>
</comment>
<proteinExistence type="predicted"/>
<protein>
    <submittedName>
        <fullName evidence="3">Uncharacterized protein</fullName>
    </submittedName>
</protein>
<accession>A0A1X2GWE3</accession>
<keyword evidence="2" id="KW-0472">Membrane</keyword>
<organism evidence="3 4">
    <name type="scientific">Hesseltinella vesiculosa</name>
    <dbReference type="NCBI Taxonomy" id="101127"/>
    <lineage>
        <taxon>Eukaryota</taxon>
        <taxon>Fungi</taxon>
        <taxon>Fungi incertae sedis</taxon>
        <taxon>Mucoromycota</taxon>
        <taxon>Mucoromycotina</taxon>
        <taxon>Mucoromycetes</taxon>
        <taxon>Mucorales</taxon>
        <taxon>Cunninghamellaceae</taxon>
        <taxon>Hesseltinella</taxon>
    </lineage>
</organism>
<dbReference type="OrthoDB" id="2286253at2759"/>
<name>A0A1X2GWE3_9FUNG</name>
<evidence type="ECO:0000313" key="3">
    <source>
        <dbReference type="EMBL" id="ORX62355.1"/>
    </source>
</evidence>
<evidence type="ECO:0000313" key="4">
    <source>
        <dbReference type="Proteomes" id="UP000242146"/>
    </source>
</evidence>
<evidence type="ECO:0000256" key="2">
    <source>
        <dbReference type="SAM" id="Phobius"/>
    </source>
</evidence>